<evidence type="ECO:0000313" key="2">
    <source>
        <dbReference type="Proteomes" id="UP000219546"/>
    </source>
</evidence>
<reference evidence="1 2" key="1">
    <citation type="submission" date="2017-08" db="EMBL/GenBank/DDBJ databases">
        <authorList>
            <person name="de Groot N.N."/>
        </authorList>
    </citation>
    <scope>NUCLEOTIDE SEQUENCE [LARGE SCALE GENOMIC DNA]</scope>
    <source>
        <strain evidence="1 2">JC228</strain>
    </source>
</reference>
<organism evidence="1 2">
    <name type="scientific">Bacillus oleivorans</name>
    <dbReference type="NCBI Taxonomy" id="1448271"/>
    <lineage>
        <taxon>Bacteria</taxon>
        <taxon>Bacillati</taxon>
        <taxon>Bacillota</taxon>
        <taxon>Bacilli</taxon>
        <taxon>Bacillales</taxon>
        <taxon>Bacillaceae</taxon>
        <taxon>Bacillus</taxon>
    </lineage>
</organism>
<accession>A0A285CIW2</accession>
<dbReference type="AlphaFoldDB" id="A0A285CIW2"/>
<dbReference type="InterPro" id="IPR012674">
    <property type="entry name" value="Calycin"/>
</dbReference>
<name>A0A285CIW2_9BACI</name>
<dbReference type="SUPFAM" id="SSF50814">
    <property type="entry name" value="Lipocalins"/>
    <property type="match status" value="1"/>
</dbReference>
<proteinExistence type="predicted"/>
<gene>
    <name evidence="1" type="ORF">SAMN05877753_101236</name>
</gene>
<keyword evidence="2" id="KW-1185">Reference proteome</keyword>
<protein>
    <submittedName>
        <fullName evidence="1">Uncharacterized beta-barrel protein YwiB</fullName>
    </submittedName>
</protein>
<evidence type="ECO:0000313" key="1">
    <source>
        <dbReference type="EMBL" id="SNX66923.1"/>
    </source>
</evidence>
<dbReference type="Gene3D" id="2.40.128.20">
    <property type="match status" value="1"/>
</dbReference>
<dbReference type="EMBL" id="OAOP01000001">
    <property type="protein sequence ID" value="SNX66923.1"/>
    <property type="molecule type" value="Genomic_DNA"/>
</dbReference>
<dbReference type="InterPro" id="IPR015231">
    <property type="entry name" value="DUF1934"/>
</dbReference>
<dbReference type="Pfam" id="PF09148">
    <property type="entry name" value="DUF1934"/>
    <property type="match status" value="1"/>
</dbReference>
<dbReference type="Proteomes" id="UP000219546">
    <property type="component" value="Unassembled WGS sequence"/>
</dbReference>
<dbReference type="RefSeq" id="WP_179714129.1">
    <property type="nucleotide sequence ID" value="NZ_JBEPMQ010000012.1"/>
</dbReference>
<sequence length="141" mass="16547">MTEVEQNVKITLHNEIKRDQEVENYELTVFGQYYKKGNSEFLKYEEALENGMVKTILKWTGDETALVLRNGAVSMRLEHRIKETTRGSYEHQYGRLPLEAYTTAISHSVQNQVHTLQLRYDLNVQQSYVGTYNMTFTFQEV</sequence>